<proteinExistence type="predicted"/>
<evidence type="ECO:0000313" key="2">
    <source>
        <dbReference type="EMBL" id="MBP2707524.1"/>
    </source>
</evidence>
<protein>
    <submittedName>
        <fullName evidence="2">TIGR03620 family F420-dependent LLM class oxidoreductase</fullName>
    </submittedName>
</protein>
<name>A0A940WKV1_9ACTN</name>
<dbReference type="SUPFAM" id="SSF51679">
    <property type="entry name" value="Bacterial luciferase-like"/>
    <property type="match status" value="1"/>
</dbReference>
<dbReference type="GO" id="GO:0016705">
    <property type="term" value="F:oxidoreductase activity, acting on paired donors, with incorporation or reduction of molecular oxygen"/>
    <property type="evidence" value="ECO:0007669"/>
    <property type="project" value="InterPro"/>
</dbReference>
<dbReference type="Pfam" id="PF00296">
    <property type="entry name" value="Bac_luciferase"/>
    <property type="match status" value="1"/>
</dbReference>
<dbReference type="Gene3D" id="3.20.20.30">
    <property type="entry name" value="Luciferase-like domain"/>
    <property type="match status" value="1"/>
</dbReference>
<dbReference type="Proteomes" id="UP000674234">
    <property type="component" value="Unassembled WGS sequence"/>
</dbReference>
<dbReference type="InterPro" id="IPR036661">
    <property type="entry name" value="Luciferase-like_sf"/>
</dbReference>
<keyword evidence="3" id="KW-1185">Reference proteome</keyword>
<dbReference type="RefSeq" id="WP_210158788.1">
    <property type="nucleotide sequence ID" value="NZ_JAFCNB010000020.1"/>
</dbReference>
<dbReference type="NCBIfam" id="TIGR03620">
    <property type="entry name" value="F420_MSMEG_4141"/>
    <property type="match status" value="1"/>
</dbReference>
<accession>A0A940WKV1</accession>
<evidence type="ECO:0000259" key="1">
    <source>
        <dbReference type="Pfam" id="PF00296"/>
    </source>
</evidence>
<dbReference type="PANTHER" id="PTHR43244">
    <property type="match status" value="1"/>
</dbReference>
<dbReference type="PANTHER" id="PTHR43244:SF2">
    <property type="entry name" value="CONSERVED HYPOTHETICAL ALANINE AND PROLINE-RICH PROTEIN"/>
    <property type="match status" value="1"/>
</dbReference>
<evidence type="ECO:0000313" key="3">
    <source>
        <dbReference type="Proteomes" id="UP000674234"/>
    </source>
</evidence>
<feature type="domain" description="Luciferase-like" evidence="1">
    <location>
        <begin position="18"/>
        <end position="276"/>
    </location>
</feature>
<dbReference type="InterPro" id="IPR011251">
    <property type="entry name" value="Luciferase-like_dom"/>
</dbReference>
<dbReference type="InterPro" id="IPR050564">
    <property type="entry name" value="F420-G6PD/mer"/>
</dbReference>
<dbReference type="AlphaFoldDB" id="A0A940WKV1"/>
<dbReference type="InterPro" id="IPR019922">
    <property type="entry name" value="Lucif-like_OxRdatse_MSMEG_4141"/>
</dbReference>
<gene>
    <name evidence="2" type="ORF">JOL79_27445</name>
</gene>
<organism evidence="2 3">
    <name type="scientific">Microbispora oryzae</name>
    <dbReference type="NCBI Taxonomy" id="2806554"/>
    <lineage>
        <taxon>Bacteria</taxon>
        <taxon>Bacillati</taxon>
        <taxon>Actinomycetota</taxon>
        <taxon>Actinomycetes</taxon>
        <taxon>Streptosporangiales</taxon>
        <taxon>Streptosporangiaceae</taxon>
        <taxon>Microbispora</taxon>
    </lineage>
</organism>
<dbReference type="EMBL" id="JAFCNB010000020">
    <property type="protein sequence ID" value="MBP2707524.1"/>
    <property type="molecule type" value="Genomic_DNA"/>
</dbReference>
<reference evidence="2" key="1">
    <citation type="submission" date="2021-02" db="EMBL/GenBank/DDBJ databases">
        <title>Draft genome sequence of Microbispora sp. RL4-1S isolated from rice leaves in Thailand.</title>
        <authorList>
            <person name="Muangham S."/>
            <person name="Duangmal K."/>
        </authorList>
    </citation>
    <scope>NUCLEOTIDE SEQUENCE</scope>
    <source>
        <strain evidence="2">RL4-1S</strain>
    </source>
</reference>
<comment type="caution">
    <text evidence="2">The sequence shown here is derived from an EMBL/GenBank/DDBJ whole genome shotgun (WGS) entry which is preliminary data.</text>
</comment>
<sequence length="302" mass="32471">MTSLVDPSDLRTHLGAAGVWLGSFSEASAREVREAAAGIEELGYSALWTPEVPFGREALTQAALLLSATRNLRVATGIANIYVRDAVAAANGARTLAEAWDDRFVLGLGVSHAPLVTSRGHDYSRPLAYMRAYLDAMDESTFGPAVPAQPPRLLAALRRGMLELAANRAQGAHTYFVTPEHTARARQTLGAGPVLAVEQAVVVDTDPARARRTARDYAAFYLQMPNYTNNLRELGFSDEDFADGGSDALIDAVIPWGDPDTLARTFRAHYEAGADHVCVQPLAGTLDAQMESLRRLAPILVA</sequence>